<feature type="transmembrane region" description="Helical" evidence="6">
    <location>
        <begin position="201"/>
        <end position="221"/>
    </location>
</feature>
<comment type="caution">
    <text evidence="8">The sequence shown here is derived from an EMBL/GenBank/DDBJ whole genome shotgun (WGS) entry which is preliminary data.</text>
</comment>
<evidence type="ECO:0000256" key="1">
    <source>
        <dbReference type="ARBA" id="ARBA00004651"/>
    </source>
</evidence>
<dbReference type="Pfam" id="PF00884">
    <property type="entry name" value="Sulfatase"/>
    <property type="match status" value="1"/>
</dbReference>
<dbReference type="OrthoDB" id="9777768at2"/>
<reference evidence="8 9" key="1">
    <citation type="submission" date="2011-12" db="EMBL/GenBank/DDBJ databases">
        <title>The Genome Sequence of Prevotella maculosa OT 289.</title>
        <authorList>
            <consortium name="The Broad Institute Genome Sequencing Platform"/>
            <person name="Earl A."/>
            <person name="Ward D."/>
            <person name="Feldgarden M."/>
            <person name="Gevers D."/>
            <person name="Izard J."/>
            <person name="Blanton J.M."/>
            <person name="Mathney J."/>
            <person name="Tanner A.C."/>
            <person name="Dewhirst F.E."/>
            <person name="Young S.K."/>
            <person name="Zeng Q."/>
            <person name="Gargeya S."/>
            <person name="Fitzgerald M."/>
            <person name="Haas B."/>
            <person name="Abouelleil A."/>
            <person name="Alvarado L."/>
            <person name="Arachchi H.M."/>
            <person name="Berlin A."/>
            <person name="Chapman S.B."/>
            <person name="Gearin G."/>
            <person name="Goldberg J."/>
            <person name="Griggs A."/>
            <person name="Gujja S."/>
            <person name="Hansen M."/>
            <person name="Heiman D."/>
            <person name="Howarth C."/>
            <person name="Larimer J."/>
            <person name="Lui A."/>
            <person name="MacDonald P.J.P."/>
            <person name="McCowen C."/>
            <person name="Montmayeur A."/>
            <person name="Murphy C."/>
            <person name="Neiman D."/>
            <person name="Pearson M."/>
            <person name="Priest M."/>
            <person name="Roberts A."/>
            <person name="Saif S."/>
            <person name="Shea T."/>
            <person name="Sisk P."/>
            <person name="Stolte C."/>
            <person name="Sykes S."/>
            <person name="Wortman J."/>
            <person name="Nusbaum C."/>
            <person name="Birren B."/>
        </authorList>
    </citation>
    <scope>NUCLEOTIDE SEQUENCE [LARGE SCALE GENOMIC DNA]</scope>
    <source>
        <strain evidence="8 9">OT 289</strain>
    </source>
</reference>
<organism evidence="8 9">
    <name type="scientific">Segatella maculosa OT 289</name>
    <dbReference type="NCBI Taxonomy" id="999422"/>
    <lineage>
        <taxon>Bacteria</taxon>
        <taxon>Pseudomonadati</taxon>
        <taxon>Bacteroidota</taxon>
        <taxon>Bacteroidia</taxon>
        <taxon>Bacteroidales</taxon>
        <taxon>Prevotellaceae</taxon>
        <taxon>Segatella</taxon>
    </lineage>
</organism>
<dbReference type="InterPro" id="IPR000917">
    <property type="entry name" value="Sulfatase_N"/>
</dbReference>
<dbReference type="Gene3D" id="3.40.720.10">
    <property type="entry name" value="Alkaline Phosphatase, subunit A"/>
    <property type="match status" value="1"/>
</dbReference>
<keyword evidence="3 6" id="KW-0812">Transmembrane</keyword>
<keyword evidence="2" id="KW-1003">Cell membrane</keyword>
<evidence type="ECO:0000313" key="9">
    <source>
        <dbReference type="Proteomes" id="UP000003167"/>
    </source>
</evidence>
<dbReference type="Gene3D" id="3.30.1120.80">
    <property type="match status" value="1"/>
</dbReference>
<dbReference type="SUPFAM" id="SSF53649">
    <property type="entry name" value="Alkaline phosphatase-like"/>
    <property type="match status" value="1"/>
</dbReference>
<keyword evidence="9" id="KW-1185">Reference proteome</keyword>
<dbReference type="InterPro" id="IPR050448">
    <property type="entry name" value="OpgB/LTA_synthase_biosynth"/>
</dbReference>
<dbReference type="AlphaFoldDB" id="H1HIX8"/>
<feature type="transmembrane region" description="Helical" evidence="6">
    <location>
        <begin position="91"/>
        <end position="110"/>
    </location>
</feature>
<dbReference type="InterPro" id="IPR017850">
    <property type="entry name" value="Alkaline_phosphatase_core_sf"/>
</dbReference>
<dbReference type="RefSeq" id="WP_008563708.1">
    <property type="nucleotide sequence ID" value="NZ_JH594500.1"/>
</dbReference>
<feature type="transmembrane region" description="Helical" evidence="6">
    <location>
        <begin position="50"/>
        <end position="79"/>
    </location>
</feature>
<evidence type="ECO:0000259" key="7">
    <source>
        <dbReference type="Pfam" id="PF00884"/>
    </source>
</evidence>
<feature type="domain" description="Sulfatase N-terminal" evidence="7">
    <location>
        <begin position="330"/>
        <end position="601"/>
    </location>
</feature>
<dbReference type="Proteomes" id="UP000003167">
    <property type="component" value="Unassembled WGS sequence"/>
</dbReference>
<keyword evidence="4 6" id="KW-1133">Transmembrane helix</keyword>
<dbReference type="HOGENOM" id="CLU_014653_1_0_10"/>
<sequence>MKKNTKTIERNPLYVMMSKFLGLYLVVGFLLRIVLMVLSPDDASYTFGSILRLLSIGVLSDFGTGLLLFIPLLFVYLGLNEWKYSKVGGWFIELLLLAGLLYTLCCHSIFDEYGGGAPLIAKAFLSWKLFSFTLRFLLPRLRDTWRKVTLYATWGLYVFLFLFISMGEVIFWQEFGVRYNFIAVDYLVYTNEVIGNILESYAVVPLLIGVLVATVGIVFWNSRKTRFRLTKLYTPRLLAVHLGCYTVLVLLGYLIVWATHALQSDNQYVTQLEQNGICDFCIAFQSNKLDYDKFYPMLPEAEARAIYRREAGLDSNGRKTIGDSLASNRPNIVLITVESLSADFLTRYGNKQNLTPTLDSLMDKSLVFDRLYAVGNRTVRGLEALSLCIPPSSGESIIKRKQNNMGNLSVGMVLKRLGYHVQFFYGGDSYFDNMGNFFGRNGYEVIDRKHILPENITFANIWGVCDEDIFHKSLSVFDADAKQKKPFFAQIMTTSNHRPYTYPAGKIHIDGDPHTREAAVRYTDYAIGQLLREAARRPWFANTLFVVIADHCASSAGKTSLPIDRYHIPCLVYAPKLVKPAYIDKVCSQIDVMPTVLSLLHLRTEVGFTGKDILAPSFRPRAFMATYQDLGYYEANRLTVLSPVRNVRQFTVRPLSDGTFDEQSVNQIDGTLLRKAEANYQYVNLYLKAR</sequence>
<dbReference type="EMBL" id="AGEK01000008">
    <property type="protein sequence ID" value="EHO74599.1"/>
    <property type="molecule type" value="Genomic_DNA"/>
</dbReference>
<dbReference type="STRING" id="999422.HMPREF9944_00122"/>
<dbReference type="GO" id="GO:0005886">
    <property type="term" value="C:plasma membrane"/>
    <property type="evidence" value="ECO:0007669"/>
    <property type="project" value="UniProtKB-SubCell"/>
</dbReference>
<protein>
    <recommendedName>
        <fullName evidence="7">Sulfatase N-terminal domain-containing protein</fullName>
    </recommendedName>
</protein>
<dbReference type="PANTHER" id="PTHR47371:SF3">
    <property type="entry name" value="PHOSPHOGLYCEROL TRANSFERASE I"/>
    <property type="match status" value="1"/>
</dbReference>
<dbReference type="PANTHER" id="PTHR47371">
    <property type="entry name" value="LIPOTEICHOIC ACID SYNTHASE"/>
    <property type="match status" value="1"/>
</dbReference>
<evidence type="ECO:0000313" key="8">
    <source>
        <dbReference type="EMBL" id="EHO74599.1"/>
    </source>
</evidence>
<comment type="subcellular location">
    <subcellularLocation>
        <location evidence="1">Cell membrane</location>
        <topology evidence="1">Multi-pass membrane protein</topology>
    </subcellularLocation>
</comment>
<dbReference type="CDD" id="cd16015">
    <property type="entry name" value="LTA_synthase"/>
    <property type="match status" value="1"/>
</dbReference>
<keyword evidence="5 6" id="KW-0472">Membrane</keyword>
<evidence type="ECO:0000256" key="5">
    <source>
        <dbReference type="ARBA" id="ARBA00023136"/>
    </source>
</evidence>
<gene>
    <name evidence="8" type="ORF">HMPREF9944_00122</name>
</gene>
<feature type="transmembrane region" description="Helical" evidence="6">
    <location>
        <begin position="242"/>
        <end position="262"/>
    </location>
</feature>
<feature type="transmembrane region" description="Helical" evidence="6">
    <location>
        <begin position="21"/>
        <end position="38"/>
    </location>
</feature>
<evidence type="ECO:0000256" key="3">
    <source>
        <dbReference type="ARBA" id="ARBA00022692"/>
    </source>
</evidence>
<evidence type="ECO:0000256" key="4">
    <source>
        <dbReference type="ARBA" id="ARBA00022989"/>
    </source>
</evidence>
<evidence type="ECO:0000256" key="6">
    <source>
        <dbReference type="SAM" id="Phobius"/>
    </source>
</evidence>
<accession>H1HIX8</accession>
<dbReference type="PATRIC" id="fig|999422.3.peg.116"/>
<name>H1HIX8_9BACT</name>
<feature type="transmembrane region" description="Helical" evidence="6">
    <location>
        <begin position="150"/>
        <end position="172"/>
    </location>
</feature>
<evidence type="ECO:0000256" key="2">
    <source>
        <dbReference type="ARBA" id="ARBA00022475"/>
    </source>
</evidence>
<feature type="transmembrane region" description="Helical" evidence="6">
    <location>
        <begin position="116"/>
        <end position="138"/>
    </location>
</feature>
<proteinExistence type="predicted"/>